<dbReference type="AlphaFoldDB" id="A0A418VCJ6"/>
<evidence type="ECO:0000313" key="3">
    <source>
        <dbReference type="Proteomes" id="UP000286287"/>
    </source>
</evidence>
<dbReference type="InterPro" id="IPR050275">
    <property type="entry name" value="PGM_Phosphatase"/>
</dbReference>
<accession>A0A418VCJ6</accession>
<sequence>MGREKPRRQCPGGGRERAASGDAPSGGPGVKFPAGTVILIRHARAGGQEPDAPLTPEGERQATQLAEQLWEVDITRIVSSPWLRAVQTIRPLAARLDLPVQMDERLTERRLSRQPLPFWKTALRASFTLPPLAFPGGESGQEASTRALNALNAARDPAGLTVLVTHGNLLALLLGLDFGGWAALRNPDVWVLEPARAPYRLEDCCD</sequence>
<evidence type="ECO:0000256" key="1">
    <source>
        <dbReference type="SAM" id="MobiDB-lite"/>
    </source>
</evidence>
<dbReference type="SMART" id="SM00855">
    <property type="entry name" value="PGAM"/>
    <property type="match status" value="1"/>
</dbReference>
<name>A0A418VCJ6_9DEIO</name>
<dbReference type="InterPro" id="IPR013078">
    <property type="entry name" value="His_Pase_superF_clade-1"/>
</dbReference>
<reference evidence="2 3" key="1">
    <citation type="submission" date="2018-09" db="EMBL/GenBank/DDBJ databases">
        <authorList>
            <person name="Zhu H."/>
        </authorList>
    </citation>
    <scope>NUCLEOTIDE SEQUENCE [LARGE SCALE GENOMIC DNA]</scope>
    <source>
        <strain evidence="2 3">K2S05-167</strain>
    </source>
</reference>
<keyword evidence="3" id="KW-1185">Reference proteome</keyword>
<protein>
    <submittedName>
        <fullName evidence="2">Histidine phosphatase family protein</fullName>
    </submittedName>
</protein>
<dbReference type="PANTHER" id="PTHR48100">
    <property type="entry name" value="BROAD-SPECIFICITY PHOSPHATASE YOR283W-RELATED"/>
    <property type="match status" value="1"/>
</dbReference>
<comment type="caution">
    <text evidence="2">The sequence shown here is derived from an EMBL/GenBank/DDBJ whole genome shotgun (WGS) entry which is preliminary data.</text>
</comment>
<dbReference type="InterPro" id="IPR029033">
    <property type="entry name" value="His_PPase_superfam"/>
</dbReference>
<dbReference type="CDD" id="cd07067">
    <property type="entry name" value="HP_PGM_like"/>
    <property type="match status" value="1"/>
</dbReference>
<dbReference type="GO" id="GO:0005737">
    <property type="term" value="C:cytoplasm"/>
    <property type="evidence" value="ECO:0007669"/>
    <property type="project" value="TreeGrafter"/>
</dbReference>
<evidence type="ECO:0000313" key="2">
    <source>
        <dbReference type="EMBL" id="RJF73864.1"/>
    </source>
</evidence>
<dbReference type="GO" id="GO:0016791">
    <property type="term" value="F:phosphatase activity"/>
    <property type="evidence" value="ECO:0007669"/>
    <property type="project" value="TreeGrafter"/>
</dbReference>
<dbReference type="Pfam" id="PF00300">
    <property type="entry name" value="His_Phos_1"/>
    <property type="match status" value="1"/>
</dbReference>
<dbReference type="Proteomes" id="UP000286287">
    <property type="component" value="Unassembled WGS sequence"/>
</dbReference>
<dbReference type="Gene3D" id="3.40.50.1240">
    <property type="entry name" value="Phosphoglycerate mutase-like"/>
    <property type="match status" value="1"/>
</dbReference>
<dbReference type="EMBL" id="QYUJ01000014">
    <property type="protein sequence ID" value="RJF73864.1"/>
    <property type="molecule type" value="Genomic_DNA"/>
</dbReference>
<organism evidence="2 3">
    <name type="scientific">Deinococcus cavernae</name>
    <dbReference type="NCBI Taxonomy" id="2320857"/>
    <lineage>
        <taxon>Bacteria</taxon>
        <taxon>Thermotogati</taxon>
        <taxon>Deinococcota</taxon>
        <taxon>Deinococci</taxon>
        <taxon>Deinococcales</taxon>
        <taxon>Deinococcaceae</taxon>
        <taxon>Deinococcus</taxon>
    </lineage>
</organism>
<gene>
    <name evidence="2" type="ORF">D3875_18430</name>
</gene>
<feature type="region of interest" description="Disordered" evidence="1">
    <location>
        <begin position="1"/>
        <end position="33"/>
    </location>
</feature>
<dbReference type="SUPFAM" id="SSF53254">
    <property type="entry name" value="Phosphoglycerate mutase-like"/>
    <property type="match status" value="1"/>
</dbReference>
<dbReference type="PANTHER" id="PTHR48100:SF1">
    <property type="entry name" value="HISTIDINE PHOSPHATASE FAMILY PROTEIN-RELATED"/>
    <property type="match status" value="1"/>
</dbReference>
<proteinExistence type="predicted"/>